<keyword evidence="3" id="KW-0515">Mutator protein</keyword>
<name>A0L7G6_MAGMM</name>
<dbReference type="HOGENOM" id="CLU_037162_19_3_5"/>
<evidence type="ECO:0000256" key="13">
    <source>
        <dbReference type="ARBA" id="ARBA00040794"/>
    </source>
</evidence>
<dbReference type="PROSITE" id="PS00893">
    <property type="entry name" value="NUDIX_BOX"/>
    <property type="match status" value="1"/>
</dbReference>
<dbReference type="GO" id="GO:0035539">
    <property type="term" value="F:8-oxo-7,8-dihydrodeoxyguanosine triphosphate pyrophosphatase activity"/>
    <property type="evidence" value="ECO:0007669"/>
    <property type="project" value="UniProtKB-EC"/>
</dbReference>
<dbReference type="GO" id="GO:0006281">
    <property type="term" value="P:DNA repair"/>
    <property type="evidence" value="ECO:0007669"/>
    <property type="project" value="UniProtKB-KW"/>
</dbReference>
<evidence type="ECO:0000256" key="14">
    <source>
        <dbReference type="ARBA" id="ARBA00041592"/>
    </source>
</evidence>
<dbReference type="Proteomes" id="UP000002586">
    <property type="component" value="Chromosome"/>
</dbReference>
<keyword evidence="9" id="KW-0234">DNA repair</keyword>
<comment type="catalytic activity">
    <reaction evidence="11">
        <text>8-oxo-GTP + H2O = 8-oxo-GMP + diphosphate + H(+)</text>
        <dbReference type="Rhea" id="RHEA:67616"/>
        <dbReference type="ChEBI" id="CHEBI:15377"/>
        <dbReference type="ChEBI" id="CHEBI:15378"/>
        <dbReference type="ChEBI" id="CHEBI:33019"/>
        <dbReference type="ChEBI" id="CHEBI:143553"/>
        <dbReference type="ChEBI" id="CHEBI:145694"/>
    </reaction>
</comment>
<gene>
    <name evidence="18" type="ordered locus">Mmc1_1398</name>
</gene>
<keyword evidence="8" id="KW-0460">Magnesium</keyword>
<evidence type="ECO:0000256" key="6">
    <source>
        <dbReference type="ARBA" id="ARBA00022763"/>
    </source>
</evidence>
<dbReference type="Gene3D" id="3.90.79.10">
    <property type="entry name" value="Nucleoside Triphosphate Pyrophosphohydrolase"/>
    <property type="match status" value="1"/>
</dbReference>
<dbReference type="PROSITE" id="PS51462">
    <property type="entry name" value="NUDIX"/>
    <property type="match status" value="1"/>
</dbReference>
<evidence type="ECO:0000256" key="8">
    <source>
        <dbReference type="ARBA" id="ARBA00022842"/>
    </source>
</evidence>
<dbReference type="PRINTS" id="PR00502">
    <property type="entry name" value="NUDIXFAMILY"/>
</dbReference>
<evidence type="ECO:0000256" key="3">
    <source>
        <dbReference type="ARBA" id="ARBA00022457"/>
    </source>
</evidence>
<evidence type="ECO:0000256" key="7">
    <source>
        <dbReference type="ARBA" id="ARBA00022801"/>
    </source>
</evidence>
<dbReference type="GO" id="GO:0046872">
    <property type="term" value="F:metal ion binding"/>
    <property type="evidence" value="ECO:0007669"/>
    <property type="project" value="UniProtKB-KW"/>
</dbReference>
<dbReference type="InterPro" id="IPR020476">
    <property type="entry name" value="Nudix_hydrolase"/>
</dbReference>
<dbReference type="AlphaFoldDB" id="A0L7G6"/>
<dbReference type="SUPFAM" id="SSF55811">
    <property type="entry name" value="Nudix"/>
    <property type="match status" value="1"/>
</dbReference>
<evidence type="ECO:0000256" key="5">
    <source>
        <dbReference type="ARBA" id="ARBA00022723"/>
    </source>
</evidence>
<dbReference type="InterPro" id="IPR015797">
    <property type="entry name" value="NUDIX_hydrolase-like_dom_sf"/>
</dbReference>
<dbReference type="InterPro" id="IPR029119">
    <property type="entry name" value="MutY_C"/>
</dbReference>
<reference evidence="19" key="1">
    <citation type="journal article" date="2009" name="Appl. Environ. Microbiol.">
        <title>Complete genome sequence of the chemolithoautotrophic marine magnetotactic coccus strain MC-1.</title>
        <authorList>
            <person name="Schubbe S."/>
            <person name="Williams T.J."/>
            <person name="Xie G."/>
            <person name="Kiss H.E."/>
            <person name="Brettin T.S."/>
            <person name="Martinez D."/>
            <person name="Ross C.A."/>
            <person name="Schuler D."/>
            <person name="Cox B.L."/>
            <person name="Nealson K.H."/>
            <person name="Bazylinski D.A."/>
        </authorList>
    </citation>
    <scope>NUCLEOTIDE SEQUENCE [LARGE SCALE GENOMIC DNA]</scope>
    <source>
        <strain evidence="19">ATCC BAA-1437 / JCM 17883 / MC-1</strain>
    </source>
</reference>
<evidence type="ECO:0000313" key="18">
    <source>
        <dbReference type="EMBL" id="ABK43909.1"/>
    </source>
</evidence>
<comment type="cofactor">
    <cofactor evidence="1">
        <name>Mg(2+)</name>
        <dbReference type="ChEBI" id="CHEBI:18420"/>
    </cofactor>
</comment>
<dbReference type="Pfam" id="PF14815">
    <property type="entry name" value="NUDIX_4"/>
    <property type="match status" value="1"/>
</dbReference>
<keyword evidence="4" id="KW-0235">DNA replication</keyword>
<evidence type="ECO:0000256" key="2">
    <source>
        <dbReference type="ARBA" id="ARBA00005582"/>
    </source>
</evidence>
<dbReference type="GO" id="GO:0044715">
    <property type="term" value="F:8-oxo-dGDP phosphatase activity"/>
    <property type="evidence" value="ECO:0007669"/>
    <property type="project" value="TreeGrafter"/>
</dbReference>
<dbReference type="InterPro" id="IPR047127">
    <property type="entry name" value="MutT-like"/>
</dbReference>
<sequence>MNGRKRMEQGGSHKNKDAEKPLLLVSAALIMQENRVLLTQRKRGGHLALHWEFPGGKLHPGESPEQALVREIEEEVGLQIEALTPWAFVSHDYGTFHLLMPLFRVGRFYGTPQALDVHAVAWFELPSLRQLTFPPADLPLLAQLFAEQGLTYP</sequence>
<dbReference type="STRING" id="156889.Mmc1_1398"/>
<dbReference type="PANTHER" id="PTHR47707">
    <property type="entry name" value="8-OXO-DGTP DIPHOSPHATASE"/>
    <property type="match status" value="1"/>
</dbReference>
<keyword evidence="7 18" id="KW-0378">Hydrolase</keyword>
<dbReference type="KEGG" id="mgm:Mmc1_1398"/>
<dbReference type="CDD" id="cd03425">
    <property type="entry name" value="NUDIX_MutT_NudA_like"/>
    <property type="match status" value="1"/>
</dbReference>
<accession>A0L7G6</accession>
<evidence type="ECO:0000313" key="19">
    <source>
        <dbReference type="Proteomes" id="UP000002586"/>
    </source>
</evidence>
<evidence type="ECO:0000256" key="9">
    <source>
        <dbReference type="ARBA" id="ARBA00023204"/>
    </source>
</evidence>
<evidence type="ECO:0000256" key="10">
    <source>
        <dbReference type="ARBA" id="ARBA00035861"/>
    </source>
</evidence>
<organism evidence="18 19">
    <name type="scientific">Magnetococcus marinus (strain ATCC BAA-1437 / JCM 17883 / MC-1)</name>
    <dbReference type="NCBI Taxonomy" id="156889"/>
    <lineage>
        <taxon>Bacteria</taxon>
        <taxon>Pseudomonadati</taxon>
        <taxon>Pseudomonadota</taxon>
        <taxon>Magnetococcia</taxon>
        <taxon>Magnetococcales</taxon>
        <taxon>Magnetococcaceae</taxon>
        <taxon>Magnetococcus</taxon>
    </lineage>
</organism>
<evidence type="ECO:0000256" key="12">
    <source>
        <dbReference type="ARBA" id="ARBA00038905"/>
    </source>
</evidence>
<dbReference type="EMBL" id="CP000471">
    <property type="protein sequence ID" value="ABK43909.1"/>
    <property type="molecule type" value="Genomic_DNA"/>
</dbReference>
<evidence type="ECO:0000256" key="4">
    <source>
        <dbReference type="ARBA" id="ARBA00022705"/>
    </source>
</evidence>
<keyword evidence="6" id="KW-0227">DNA damage</keyword>
<evidence type="ECO:0000256" key="16">
    <source>
        <dbReference type="ARBA" id="ARBA00042798"/>
    </source>
</evidence>
<dbReference type="InterPro" id="IPR000086">
    <property type="entry name" value="NUDIX_hydrolase_dom"/>
</dbReference>
<dbReference type="eggNOG" id="COG0494">
    <property type="taxonomic scope" value="Bacteria"/>
</dbReference>
<evidence type="ECO:0000256" key="11">
    <source>
        <dbReference type="ARBA" id="ARBA00036904"/>
    </source>
</evidence>
<evidence type="ECO:0000256" key="1">
    <source>
        <dbReference type="ARBA" id="ARBA00001946"/>
    </source>
</evidence>
<comment type="catalytic activity">
    <reaction evidence="10">
        <text>8-oxo-dGTP + H2O = 8-oxo-dGMP + diphosphate + H(+)</text>
        <dbReference type="Rhea" id="RHEA:31575"/>
        <dbReference type="ChEBI" id="CHEBI:15377"/>
        <dbReference type="ChEBI" id="CHEBI:15378"/>
        <dbReference type="ChEBI" id="CHEBI:33019"/>
        <dbReference type="ChEBI" id="CHEBI:63224"/>
        <dbReference type="ChEBI" id="CHEBI:77896"/>
        <dbReference type="EC" id="3.6.1.55"/>
    </reaction>
</comment>
<dbReference type="GO" id="GO:0044716">
    <property type="term" value="F:8-oxo-GDP phosphatase activity"/>
    <property type="evidence" value="ECO:0007669"/>
    <property type="project" value="TreeGrafter"/>
</dbReference>
<dbReference type="GO" id="GO:0008413">
    <property type="term" value="F:8-oxo-7,8-dihydroguanosine triphosphate pyrophosphatase activity"/>
    <property type="evidence" value="ECO:0007669"/>
    <property type="project" value="TreeGrafter"/>
</dbReference>
<feature type="domain" description="Nudix hydrolase" evidence="17">
    <location>
        <begin position="21"/>
        <end position="145"/>
    </location>
</feature>
<dbReference type="InterPro" id="IPR020084">
    <property type="entry name" value="NUDIX_hydrolase_CS"/>
</dbReference>
<proteinExistence type="inferred from homology"/>
<protein>
    <recommendedName>
        <fullName evidence="13">8-oxo-dGTP diphosphatase</fullName>
        <ecNumber evidence="12">3.6.1.55</ecNumber>
    </recommendedName>
    <alternativeName>
        <fullName evidence="16">7,8-dihydro-8-oxoguanine-triphosphatase</fullName>
    </alternativeName>
    <alternativeName>
        <fullName evidence="15">Mutator protein MutT</fullName>
    </alternativeName>
    <alternativeName>
        <fullName evidence="14">dGTP pyrophosphohydrolase</fullName>
    </alternativeName>
</protein>
<evidence type="ECO:0000259" key="17">
    <source>
        <dbReference type="PROSITE" id="PS51462"/>
    </source>
</evidence>
<dbReference type="EC" id="3.6.1.55" evidence="12"/>
<evidence type="ECO:0000256" key="15">
    <source>
        <dbReference type="ARBA" id="ARBA00041979"/>
    </source>
</evidence>
<dbReference type="PANTHER" id="PTHR47707:SF1">
    <property type="entry name" value="NUDIX HYDROLASE FAMILY PROTEIN"/>
    <property type="match status" value="1"/>
</dbReference>
<reference evidence="18 19" key="2">
    <citation type="journal article" date="2012" name="Int. J. Syst. Evol. Microbiol.">
        <title>Magnetococcus marinus gen. nov., sp. nov., a marine, magnetotactic bacterium that represents a novel lineage (Magnetococcaceae fam. nov.; Magnetococcales ord. nov.) at the base of the Alphaproteobacteria.</title>
        <authorList>
            <person name="Bazylinski D.A."/>
            <person name="Williams T.J."/>
            <person name="Lefevre C.T."/>
            <person name="Berg R.J."/>
            <person name="Zhang C.L."/>
            <person name="Bowser S.S."/>
            <person name="Dean A.J."/>
            <person name="Beveridge T.J."/>
        </authorList>
    </citation>
    <scope>NUCLEOTIDE SEQUENCE [LARGE SCALE GENOMIC DNA]</scope>
    <source>
        <strain evidence="19">ATCC BAA-1437 / JCM 17883 / MC-1</strain>
    </source>
</reference>
<comment type="similarity">
    <text evidence="2">Belongs to the Nudix hydrolase family.</text>
</comment>
<dbReference type="GO" id="GO:0006260">
    <property type="term" value="P:DNA replication"/>
    <property type="evidence" value="ECO:0007669"/>
    <property type="project" value="UniProtKB-KW"/>
</dbReference>
<keyword evidence="5" id="KW-0479">Metal-binding</keyword>
<keyword evidence="19" id="KW-1185">Reference proteome</keyword>